<comment type="catalytic activity">
    <reaction evidence="14">
        <text>tRNA(Sec) + L-serine + ATP = L-seryl-tRNA(Sec) + AMP + diphosphate + H(+)</text>
        <dbReference type="Rhea" id="RHEA:42580"/>
        <dbReference type="Rhea" id="RHEA-COMP:9742"/>
        <dbReference type="Rhea" id="RHEA-COMP:10128"/>
        <dbReference type="ChEBI" id="CHEBI:15378"/>
        <dbReference type="ChEBI" id="CHEBI:30616"/>
        <dbReference type="ChEBI" id="CHEBI:33019"/>
        <dbReference type="ChEBI" id="CHEBI:33384"/>
        <dbReference type="ChEBI" id="CHEBI:78442"/>
        <dbReference type="ChEBI" id="CHEBI:78533"/>
        <dbReference type="ChEBI" id="CHEBI:456215"/>
        <dbReference type="EC" id="6.1.1.11"/>
    </reaction>
</comment>
<dbReference type="InterPro" id="IPR045864">
    <property type="entry name" value="aa-tRNA-synth_II/BPL/LPL"/>
</dbReference>
<dbReference type="GO" id="GO:0004828">
    <property type="term" value="F:serine-tRNA ligase activity"/>
    <property type="evidence" value="ECO:0007669"/>
    <property type="project" value="UniProtKB-EC"/>
</dbReference>
<dbReference type="GO" id="GO:0005524">
    <property type="term" value="F:ATP binding"/>
    <property type="evidence" value="ECO:0007669"/>
    <property type="project" value="UniProtKB-KW"/>
</dbReference>
<dbReference type="Gene3D" id="1.10.287.40">
    <property type="entry name" value="Serine-tRNA synthetase, tRNA binding domain"/>
    <property type="match status" value="1"/>
</dbReference>
<dbReference type="SUPFAM" id="SSF55681">
    <property type="entry name" value="Class II aaRS and biotin synthetases"/>
    <property type="match status" value="1"/>
</dbReference>
<evidence type="ECO:0000256" key="6">
    <source>
        <dbReference type="ARBA" id="ARBA00022598"/>
    </source>
</evidence>
<evidence type="ECO:0000256" key="10">
    <source>
        <dbReference type="ARBA" id="ARBA00023146"/>
    </source>
</evidence>
<feature type="region of interest" description="Disordered" evidence="16">
    <location>
        <begin position="46"/>
        <end position="68"/>
    </location>
</feature>
<evidence type="ECO:0000256" key="15">
    <source>
        <dbReference type="ARBA" id="ARBA00048823"/>
    </source>
</evidence>
<dbReference type="HAMAP" id="MF_00176">
    <property type="entry name" value="Ser_tRNA_synth_type1"/>
    <property type="match status" value="1"/>
</dbReference>
<protein>
    <recommendedName>
        <fullName evidence="13">Serine--tRNA ligase</fullName>
        <ecNumber evidence="4">6.1.1.11</ecNumber>
    </recommendedName>
    <alternativeName>
        <fullName evidence="11">Seryl-tRNA synthetase</fullName>
    </alternativeName>
    <alternativeName>
        <fullName evidence="12">Seryl-tRNA(Ser/Sec) synthetase</fullName>
    </alternativeName>
</protein>
<evidence type="ECO:0000256" key="5">
    <source>
        <dbReference type="ARBA" id="ARBA00022490"/>
    </source>
</evidence>
<dbReference type="InterPro" id="IPR042103">
    <property type="entry name" value="SerRS_1_N_sf"/>
</dbReference>
<dbReference type="EC" id="6.1.1.11" evidence="4"/>
<dbReference type="InterPro" id="IPR006195">
    <property type="entry name" value="aa-tRNA-synth_II"/>
</dbReference>
<accession>A0A381UMG2</accession>
<dbReference type="EMBL" id="UINC01006737">
    <property type="protein sequence ID" value="SVA29332.1"/>
    <property type="molecule type" value="Genomic_DNA"/>
</dbReference>
<name>A0A381UMG2_9ZZZZ</name>
<dbReference type="PIRSF" id="PIRSF001529">
    <property type="entry name" value="Ser-tRNA-synth_IIa"/>
    <property type="match status" value="1"/>
</dbReference>
<comment type="subcellular location">
    <subcellularLocation>
        <location evidence="1">Cytoplasm</location>
    </subcellularLocation>
</comment>
<keyword evidence="6" id="KW-0436">Ligase</keyword>
<proteinExistence type="inferred from homology"/>
<evidence type="ECO:0000256" key="4">
    <source>
        <dbReference type="ARBA" id="ARBA00012840"/>
    </source>
</evidence>
<comment type="catalytic activity">
    <reaction evidence="15">
        <text>tRNA(Ser) + L-serine + ATP = L-seryl-tRNA(Ser) + AMP + diphosphate + H(+)</text>
        <dbReference type="Rhea" id="RHEA:12292"/>
        <dbReference type="Rhea" id="RHEA-COMP:9669"/>
        <dbReference type="Rhea" id="RHEA-COMP:9703"/>
        <dbReference type="ChEBI" id="CHEBI:15378"/>
        <dbReference type="ChEBI" id="CHEBI:30616"/>
        <dbReference type="ChEBI" id="CHEBI:33019"/>
        <dbReference type="ChEBI" id="CHEBI:33384"/>
        <dbReference type="ChEBI" id="CHEBI:78442"/>
        <dbReference type="ChEBI" id="CHEBI:78533"/>
        <dbReference type="ChEBI" id="CHEBI:456215"/>
        <dbReference type="EC" id="6.1.1.11"/>
    </reaction>
</comment>
<organism evidence="18">
    <name type="scientific">marine metagenome</name>
    <dbReference type="NCBI Taxonomy" id="408172"/>
    <lineage>
        <taxon>unclassified sequences</taxon>
        <taxon>metagenomes</taxon>
        <taxon>ecological metagenomes</taxon>
    </lineage>
</organism>
<feature type="domain" description="Aminoacyl-transfer RNA synthetases class-II family profile" evidence="17">
    <location>
        <begin position="185"/>
        <end position="409"/>
    </location>
</feature>
<dbReference type="AlphaFoldDB" id="A0A381UMG2"/>
<dbReference type="InterPro" id="IPR015866">
    <property type="entry name" value="Ser-tRNA-synth_1_N"/>
</dbReference>
<sequence>MISLRKLRKTAKSFKEKLALKHDETNVDQILLLDEKTRELKTKSNDLRAERNSASEAIGDAKKAGHDASDAIKKTRELGDHLKELEQTLKEVEYQLNSLLFQIPNLPHESVPKGSDELDNIEIRSWGKKPVFSFHPKNHLDLGDALELFDFQRGAKISGSGFPLYTGQGAKLERALINGMIHHHEYAFGFKELFPPVLVKKESMETTGQLPKFKEDMYHTEVDNLYLVPTAEVPVTNVHRDEIIDESELPIYYVAYSPCFRRESGSYGKDTRGLLRVHQFNKVELVKFTTPKSSYDELETLTAQAESILQKLGLHYRVVELCAGDLSFAAAKCYDLEIWAPGEEKWLEVSSCSNFESFQARRGNIRYRRSEDSKVEFLHTLNGSGVATPRLMVALIETYQTEKGTVFFPDDVAEFLGIQEIS</sequence>
<dbReference type="SUPFAM" id="SSF46589">
    <property type="entry name" value="tRNA-binding arm"/>
    <property type="match status" value="1"/>
</dbReference>
<dbReference type="Pfam" id="PF00587">
    <property type="entry name" value="tRNA-synt_2b"/>
    <property type="match status" value="1"/>
</dbReference>
<evidence type="ECO:0000256" key="1">
    <source>
        <dbReference type="ARBA" id="ARBA00004496"/>
    </source>
</evidence>
<dbReference type="GO" id="GO:0005737">
    <property type="term" value="C:cytoplasm"/>
    <property type="evidence" value="ECO:0007669"/>
    <property type="project" value="UniProtKB-SubCell"/>
</dbReference>
<reference evidence="18" key="1">
    <citation type="submission" date="2018-05" db="EMBL/GenBank/DDBJ databases">
        <authorList>
            <person name="Lanie J.A."/>
            <person name="Ng W.-L."/>
            <person name="Kazmierczak K.M."/>
            <person name="Andrzejewski T.M."/>
            <person name="Davidsen T.M."/>
            <person name="Wayne K.J."/>
            <person name="Tettelin H."/>
            <person name="Glass J.I."/>
            <person name="Rusch D."/>
            <person name="Podicherti R."/>
            <person name="Tsui H.-C.T."/>
            <person name="Winkler M.E."/>
        </authorList>
    </citation>
    <scope>NUCLEOTIDE SEQUENCE</scope>
</reference>
<dbReference type="Gene3D" id="3.30.930.10">
    <property type="entry name" value="Bira Bifunctional Protein, Domain 2"/>
    <property type="match status" value="1"/>
</dbReference>
<dbReference type="InterPro" id="IPR002314">
    <property type="entry name" value="aa-tRNA-synt_IIb"/>
</dbReference>
<dbReference type="InterPro" id="IPR010978">
    <property type="entry name" value="tRNA-bd_arm"/>
</dbReference>
<dbReference type="GO" id="GO:0006434">
    <property type="term" value="P:seryl-tRNA aminoacylation"/>
    <property type="evidence" value="ECO:0007669"/>
    <property type="project" value="InterPro"/>
</dbReference>
<dbReference type="Pfam" id="PF02403">
    <property type="entry name" value="Seryl_tRNA_N"/>
    <property type="match status" value="1"/>
</dbReference>
<evidence type="ECO:0000256" key="2">
    <source>
        <dbReference type="ARBA" id="ARBA00005045"/>
    </source>
</evidence>
<evidence type="ECO:0000256" key="13">
    <source>
        <dbReference type="ARBA" id="ARBA00039158"/>
    </source>
</evidence>
<evidence type="ECO:0000256" key="3">
    <source>
        <dbReference type="ARBA" id="ARBA00010728"/>
    </source>
</evidence>
<evidence type="ECO:0000256" key="8">
    <source>
        <dbReference type="ARBA" id="ARBA00022840"/>
    </source>
</evidence>
<evidence type="ECO:0000256" key="9">
    <source>
        <dbReference type="ARBA" id="ARBA00022917"/>
    </source>
</evidence>
<dbReference type="PRINTS" id="PR00981">
    <property type="entry name" value="TRNASYNTHSER"/>
</dbReference>
<evidence type="ECO:0000259" key="17">
    <source>
        <dbReference type="PROSITE" id="PS50862"/>
    </source>
</evidence>
<keyword evidence="9" id="KW-0648">Protein biosynthesis</keyword>
<keyword evidence="8" id="KW-0067">ATP-binding</keyword>
<dbReference type="CDD" id="cd00770">
    <property type="entry name" value="SerRS_core"/>
    <property type="match status" value="1"/>
</dbReference>
<dbReference type="PROSITE" id="PS50862">
    <property type="entry name" value="AA_TRNA_LIGASE_II"/>
    <property type="match status" value="1"/>
</dbReference>
<dbReference type="InterPro" id="IPR002317">
    <property type="entry name" value="Ser-tRNA-ligase_type_1"/>
</dbReference>
<evidence type="ECO:0000256" key="7">
    <source>
        <dbReference type="ARBA" id="ARBA00022741"/>
    </source>
</evidence>
<evidence type="ECO:0000313" key="18">
    <source>
        <dbReference type="EMBL" id="SVA29332.1"/>
    </source>
</evidence>
<evidence type="ECO:0000256" key="16">
    <source>
        <dbReference type="SAM" id="MobiDB-lite"/>
    </source>
</evidence>
<dbReference type="PANTHER" id="PTHR43697:SF1">
    <property type="entry name" value="SERINE--TRNA LIGASE"/>
    <property type="match status" value="1"/>
</dbReference>
<dbReference type="NCBIfam" id="TIGR00414">
    <property type="entry name" value="serS"/>
    <property type="match status" value="1"/>
</dbReference>
<evidence type="ECO:0000256" key="12">
    <source>
        <dbReference type="ARBA" id="ARBA00033352"/>
    </source>
</evidence>
<gene>
    <name evidence="18" type="ORF">METZ01_LOCUS82186</name>
</gene>
<evidence type="ECO:0000256" key="11">
    <source>
        <dbReference type="ARBA" id="ARBA00031113"/>
    </source>
</evidence>
<comment type="similarity">
    <text evidence="3">Belongs to the class-II aminoacyl-tRNA synthetase family. Type-1 seryl-tRNA synthetase subfamily.</text>
</comment>
<keyword evidence="5" id="KW-0963">Cytoplasm</keyword>
<keyword evidence="10" id="KW-0030">Aminoacyl-tRNA synthetase</keyword>
<dbReference type="PANTHER" id="PTHR43697">
    <property type="entry name" value="SERYL-TRNA SYNTHETASE"/>
    <property type="match status" value="1"/>
</dbReference>
<evidence type="ECO:0000256" key="14">
    <source>
        <dbReference type="ARBA" id="ARBA00047929"/>
    </source>
</evidence>
<keyword evidence="7" id="KW-0547">Nucleotide-binding</keyword>
<dbReference type="InterPro" id="IPR033729">
    <property type="entry name" value="SerRS_core"/>
</dbReference>
<comment type="pathway">
    <text evidence="2">Aminoacyl-tRNA biosynthesis; selenocysteinyl-tRNA(Sec) biosynthesis; L-seryl-tRNA(Sec) from L-serine and tRNA(Sec): step 1/1.</text>
</comment>